<feature type="chain" id="PRO_5026126518" evidence="1">
    <location>
        <begin position="20"/>
        <end position="171"/>
    </location>
</feature>
<organism evidence="2 3">
    <name type="scientific">Lentithecium fluviatile CBS 122367</name>
    <dbReference type="NCBI Taxonomy" id="1168545"/>
    <lineage>
        <taxon>Eukaryota</taxon>
        <taxon>Fungi</taxon>
        <taxon>Dikarya</taxon>
        <taxon>Ascomycota</taxon>
        <taxon>Pezizomycotina</taxon>
        <taxon>Dothideomycetes</taxon>
        <taxon>Pleosporomycetidae</taxon>
        <taxon>Pleosporales</taxon>
        <taxon>Massarineae</taxon>
        <taxon>Lentitheciaceae</taxon>
        <taxon>Lentithecium</taxon>
    </lineage>
</organism>
<protein>
    <submittedName>
        <fullName evidence="2">Uncharacterized protein</fullName>
    </submittedName>
</protein>
<keyword evidence="1" id="KW-0732">Signal</keyword>
<gene>
    <name evidence="2" type="ORF">K458DRAFT_429149</name>
</gene>
<proteinExistence type="predicted"/>
<dbReference type="Proteomes" id="UP000799291">
    <property type="component" value="Unassembled WGS sequence"/>
</dbReference>
<feature type="signal peptide" evidence="1">
    <location>
        <begin position="1"/>
        <end position="19"/>
    </location>
</feature>
<dbReference type="EMBL" id="MU005575">
    <property type="protein sequence ID" value="KAF2687192.1"/>
    <property type="molecule type" value="Genomic_DNA"/>
</dbReference>
<sequence length="171" mass="19205">MHLFQLLSSILLLATLAAAAPAPMAETPSNETDPSTVHTMGHGCGWSFYDRTWHSVPEQFGENLDAGDCHTPPTPFRDYKIFEKCMCYFYSQPNCKGKPIDNHPQKWEFMEGPLNPRGASYWCDWPQQPGKVSRDYIVHECLEGCSGHVVHAIQAPSPRSTPEAKGWCHVD</sequence>
<evidence type="ECO:0000313" key="3">
    <source>
        <dbReference type="Proteomes" id="UP000799291"/>
    </source>
</evidence>
<dbReference type="AlphaFoldDB" id="A0A6G1J9J5"/>
<keyword evidence="3" id="KW-1185">Reference proteome</keyword>
<reference evidence="2" key="1">
    <citation type="journal article" date="2020" name="Stud. Mycol.">
        <title>101 Dothideomycetes genomes: a test case for predicting lifestyles and emergence of pathogens.</title>
        <authorList>
            <person name="Haridas S."/>
            <person name="Albert R."/>
            <person name="Binder M."/>
            <person name="Bloem J."/>
            <person name="Labutti K."/>
            <person name="Salamov A."/>
            <person name="Andreopoulos B."/>
            <person name="Baker S."/>
            <person name="Barry K."/>
            <person name="Bills G."/>
            <person name="Bluhm B."/>
            <person name="Cannon C."/>
            <person name="Castanera R."/>
            <person name="Culley D."/>
            <person name="Daum C."/>
            <person name="Ezra D."/>
            <person name="Gonzalez J."/>
            <person name="Henrissat B."/>
            <person name="Kuo A."/>
            <person name="Liang C."/>
            <person name="Lipzen A."/>
            <person name="Lutzoni F."/>
            <person name="Magnuson J."/>
            <person name="Mondo S."/>
            <person name="Nolan M."/>
            <person name="Ohm R."/>
            <person name="Pangilinan J."/>
            <person name="Park H.-J."/>
            <person name="Ramirez L."/>
            <person name="Alfaro M."/>
            <person name="Sun H."/>
            <person name="Tritt A."/>
            <person name="Yoshinaga Y."/>
            <person name="Zwiers L.-H."/>
            <person name="Turgeon B."/>
            <person name="Goodwin S."/>
            <person name="Spatafora J."/>
            <person name="Crous P."/>
            <person name="Grigoriev I."/>
        </authorList>
    </citation>
    <scope>NUCLEOTIDE SEQUENCE</scope>
    <source>
        <strain evidence="2">CBS 122367</strain>
    </source>
</reference>
<name>A0A6G1J9J5_9PLEO</name>
<accession>A0A6G1J9J5</accession>
<evidence type="ECO:0000313" key="2">
    <source>
        <dbReference type="EMBL" id="KAF2687192.1"/>
    </source>
</evidence>
<evidence type="ECO:0000256" key="1">
    <source>
        <dbReference type="SAM" id="SignalP"/>
    </source>
</evidence>